<feature type="compositionally biased region" description="Low complexity" evidence="7">
    <location>
        <begin position="1"/>
        <end position="12"/>
    </location>
</feature>
<dbReference type="GO" id="GO:0030992">
    <property type="term" value="C:intraciliary transport particle B"/>
    <property type="evidence" value="ECO:0007669"/>
    <property type="project" value="TreeGrafter"/>
</dbReference>
<feature type="compositionally biased region" description="Basic and acidic residues" evidence="7">
    <location>
        <begin position="19"/>
        <end position="29"/>
    </location>
</feature>
<keyword evidence="4" id="KW-0969">Cilium</keyword>
<feature type="compositionally biased region" description="Basic and acidic residues" evidence="7">
    <location>
        <begin position="53"/>
        <end position="66"/>
    </location>
</feature>
<comment type="subcellular location">
    <subcellularLocation>
        <location evidence="1">Cytoplasm</location>
        <location evidence="1">Cytoskeleton</location>
        <location evidence="1">Cilium basal body</location>
    </subcellularLocation>
</comment>
<feature type="compositionally biased region" description="Low complexity" evidence="7">
    <location>
        <begin position="35"/>
        <end position="46"/>
    </location>
</feature>
<dbReference type="InterPro" id="IPR022088">
    <property type="entry name" value="Intraflagellar_transp_cmplxB"/>
</dbReference>
<dbReference type="Proteomes" id="UP000515908">
    <property type="component" value="Chromosome 10"/>
</dbReference>
<dbReference type="GO" id="GO:0042073">
    <property type="term" value="P:intraciliary transport"/>
    <property type="evidence" value="ECO:0007669"/>
    <property type="project" value="InterPro"/>
</dbReference>
<dbReference type="GO" id="GO:0031514">
    <property type="term" value="C:motile cilium"/>
    <property type="evidence" value="ECO:0007669"/>
    <property type="project" value="TreeGrafter"/>
</dbReference>
<sequence length="357" mass="40342">MARGNAAAAGGNLMDNNPNDERLAIHDADVVPTPMASQARQQQMAANTIQNAPHDEAIEVDDDHRVATPAQGNRSQRVTDYANQQYQQMQHDDDEEEEEEDEEDEDDIQRAVGYAGQKPEDLQEGAGGNMTGEAMPSGLDFNPNKYAKVNAKASREMQDLFRRIIDYEPFVAELPAKLYPFIPDYFPAIGELDPFINIPRPDGRPDGLGLYMVDEPGIPQSNPAVVQLELRATNAHSAAMMQVVDSFEDAANRPEVIDRWISDIKKVHYKKALPTVTYQKPMPEIETLLQIWPQEFEDMLNSDVQFPPPNIDLDIEQYIRTLCAVIDIPTYNSLIDSLHVMFTVFEDFRTNQHFQHE</sequence>
<evidence type="ECO:0000256" key="3">
    <source>
        <dbReference type="ARBA" id="ARBA00022490"/>
    </source>
</evidence>
<proteinExistence type="inferred from homology"/>
<dbReference type="VEuPathDB" id="TriTrypDB:ADEAN_000561000"/>
<organism evidence="8 9">
    <name type="scientific">Angomonas deanei</name>
    <dbReference type="NCBI Taxonomy" id="59799"/>
    <lineage>
        <taxon>Eukaryota</taxon>
        <taxon>Discoba</taxon>
        <taxon>Euglenozoa</taxon>
        <taxon>Kinetoplastea</taxon>
        <taxon>Metakinetoplastina</taxon>
        <taxon>Trypanosomatida</taxon>
        <taxon>Trypanosomatidae</taxon>
        <taxon>Strigomonadinae</taxon>
        <taxon>Angomonas</taxon>
    </lineage>
</organism>
<feature type="compositionally biased region" description="Acidic residues" evidence="7">
    <location>
        <begin position="92"/>
        <end position="107"/>
    </location>
</feature>
<dbReference type="GO" id="GO:0060271">
    <property type="term" value="P:cilium assembly"/>
    <property type="evidence" value="ECO:0007669"/>
    <property type="project" value="TreeGrafter"/>
</dbReference>
<comment type="similarity">
    <text evidence="2">Belongs to the IFT46 family.</text>
</comment>
<evidence type="ECO:0000313" key="8">
    <source>
        <dbReference type="EMBL" id="CAD2218124.1"/>
    </source>
</evidence>
<dbReference type="OrthoDB" id="2119217at2759"/>
<keyword evidence="8" id="KW-0282">Flagellum</keyword>
<evidence type="ECO:0000256" key="7">
    <source>
        <dbReference type="SAM" id="MobiDB-lite"/>
    </source>
</evidence>
<name>A0A7G2CGW7_9TRYP</name>
<dbReference type="GO" id="GO:0005815">
    <property type="term" value="C:microtubule organizing center"/>
    <property type="evidence" value="ECO:0007669"/>
    <property type="project" value="TreeGrafter"/>
</dbReference>
<dbReference type="EMBL" id="LR877154">
    <property type="protein sequence ID" value="CAD2218124.1"/>
    <property type="molecule type" value="Genomic_DNA"/>
</dbReference>
<keyword evidence="5" id="KW-0206">Cytoskeleton</keyword>
<accession>A0A7G2CGW7</accession>
<dbReference type="Pfam" id="PF12317">
    <property type="entry name" value="IFT46_B_C"/>
    <property type="match status" value="1"/>
</dbReference>
<gene>
    <name evidence="8" type="ORF">ADEAN_000561000</name>
</gene>
<evidence type="ECO:0000313" key="9">
    <source>
        <dbReference type="Proteomes" id="UP000515908"/>
    </source>
</evidence>
<evidence type="ECO:0000256" key="4">
    <source>
        <dbReference type="ARBA" id="ARBA00023069"/>
    </source>
</evidence>
<dbReference type="AlphaFoldDB" id="A0A7G2CGW7"/>
<reference evidence="8 9" key="1">
    <citation type="submission" date="2020-08" db="EMBL/GenBank/DDBJ databases">
        <authorList>
            <person name="Newling K."/>
            <person name="Davey J."/>
            <person name="Forrester S."/>
        </authorList>
    </citation>
    <scope>NUCLEOTIDE SEQUENCE [LARGE SCALE GENOMIC DNA]</scope>
    <source>
        <strain evidence="9">Crithidia deanei Carvalho (ATCC PRA-265)</strain>
    </source>
</reference>
<dbReference type="PANTHER" id="PTHR13376:SF0">
    <property type="entry name" value="INTRAFLAGELLAR TRANSPORT PROTEIN 46 HOMOLOG"/>
    <property type="match status" value="1"/>
</dbReference>
<dbReference type="PANTHER" id="PTHR13376">
    <property type="entry name" value="INTRAFLAGELLAR TRANSPORT PROTEIN 46 HOMOLOG"/>
    <property type="match status" value="1"/>
</dbReference>
<keyword evidence="9" id="KW-1185">Reference proteome</keyword>
<evidence type="ECO:0000256" key="5">
    <source>
        <dbReference type="ARBA" id="ARBA00023212"/>
    </source>
</evidence>
<keyword evidence="3" id="KW-0963">Cytoplasm</keyword>
<feature type="region of interest" description="Disordered" evidence="7">
    <location>
        <begin position="1"/>
        <end position="107"/>
    </location>
</feature>
<keyword evidence="6" id="KW-0966">Cell projection</keyword>
<evidence type="ECO:0000256" key="6">
    <source>
        <dbReference type="ARBA" id="ARBA00023273"/>
    </source>
</evidence>
<feature type="compositionally biased region" description="Polar residues" evidence="7">
    <location>
        <begin position="70"/>
        <end position="89"/>
    </location>
</feature>
<evidence type="ECO:0000256" key="1">
    <source>
        <dbReference type="ARBA" id="ARBA00004120"/>
    </source>
</evidence>
<evidence type="ECO:0000256" key="2">
    <source>
        <dbReference type="ARBA" id="ARBA00007700"/>
    </source>
</evidence>
<protein>
    <submittedName>
        <fullName evidence="8">Intraflagellar transport complex B protein 46 C terminal, putative</fullName>
    </submittedName>
</protein>